<dbReference type="VEuPathDB" id="CryptoDB:Vbra_2599"/>
<name>A0A0G4FZR7_VITBC</name>
<proteinExistence type="predicted"/>
<feature type="compositionally biased region" description="Low complexity" evidence="1">
    <location>
        <begin position="130"/>
        <end position="149"/>
    </location>
</feature>
<protein>
    <submittedName>
        <fullName evidence="2">Uncharacterized protein</fullName>
    </submittedName>
</protein>
<dbReference type="PhylomeDB" id="A0A0G4FZR7"/>
<dbReference type="Proteomes" id="UP000041254">
    <property type="component" value="Unassembled WGS sequence"/>
</dbReference>
<dbReference type="InParanoid" id="A0A0G4FZR7"/>
<feature type="region of interest" description="Disordered" evidence="1">
    <location>
        <begin position="121"/>
        <end position="179"/>
    </location>
</feature>
<keyword evidence="3" id="KW-1185">Reference proteome</keyword>
<accession>A0A0G4FZR7</accession>
<reference evidence="2 3" key="1">
    <citation type="submission" date="2014-11" db="EMBL/GenBank/DDBJ databases">
        <authorList>
            <person name="Zhu J."/>
            <person name="Qi W."/>
            <person name="Song R."/>
        </authorList>
    </citation>
    <scope>NUCLEOTIDE SEQUENCE [LARGE SCALE GENOMIC DNA]</scope>
</reference>
<dbReference type="EMBL" id="CDMY01000535">
    <property type="protein sequence ID" value="CEM21132.1"/>
    <property type="molecule type" value="Genomic_DNA"/>
</dbReference>
<organism evidence="2 3">
    <name type="scientific">Vitrella brassicaformis (strain CCMP3155)</name>
    <dbReference type="NCBI Taxonomy" id="1169540"/>
    <lineage>
        <taxon>Eukaryota</taxon>
        <taxon>Sar</taxon>
        <taxon>Alveolata</taxon>
        <taxon>Colpodellida</taxon>
        <taxon>Vitrellaceae</taxon>
        <taxon>Vitrella</taxon>
    </lineage>
</organism>
<evidence type="ECO:0000256" key="1">
    <source>
        <dbReference type="SAM" id="MobiDB-lite"/>
    </source>
</evidence>
<feature type="compositionally biased region" description="Polar residues" evidence="1">
    <location>
        <begin position="167"/>
        <end position="179"/>
    </location>
</feature>
<sequence>MSEQIERGFLVQLVAKDGAVQDVAHDWLSFTSGISSSKLKGLIHAACAPLLNNVGLCEMRIRDHPDFLDQVTADSFPGHGREGQEPIVITVALQREITWSDILSAVRSGLQALRLFFSPASDSTPGQAISSPLPSSSLASSTSDSCTVSGGHFVRAARAPEGRQNREGSVTTPLLYNHT</sequence>
<gene>
    <name evidence="2" type="ORF">Vbra_2599</name>
</gene>
<evidence type="ECO:0000313" key="2">
    <source>
        <dbReference type="EMBL" id="CEM21132.1"/>
    </source>
</evidence>
<evidence type="ECO:0000313" key="3">
    <source>
        <dbReference type="Proteomes" id="UP000041254"/>
    </source>
</evidence>
<dbReference type="AlphaFoldDB" id="A0A0G4FZR7"/>